<gene>
    <name evidence="2" type="primary">spt4</name>
    <name evidence="4" type="ordered locus">Ta1090</name>
</gene>
<feature type="binding site" evidence="2">
    <location>
        <position position="23"/>
    </location>
    <ligand>
        <name>Zn(2+)</name>
        <dbReference type="ChEBI" id="CHEBI:29105"/>
    </ligand>
</feature>
<dbReference type="Proteomes" id="UP000001024">
    <property type="component" value="Chromosome"/>
</dbReference>
<comment type="function">
    <text evidence="2">Stimulates transcription elongation.</text>
</comment>
<dbReference type="KEGG" id="tac:Ta1090"/>
<dbReference type="SUPFAM" id="SSF63393">
    <property type="entry name" value="RNA polymerase subunits"/>
    <property type="match status" value="1"/>
</dbReference>
<evidence type="ECO:0000313" key="4">
    <source>
        <dbReference type="EMBL" id="CAC12218.1"/>
    </source>
</evidence>
<dbReference type="GO" id="GO:0008270">
    <property type="term" value="F:zinc ion binding"/>
    <property type="evidence" value="ECO:0007669"/>
    <property type="project" value="UniProtKB-UniRule"/>
</dbReference>
<dbReference type="Gene3D" id="2.20.28.90">
    <property type="match status" value="1"/>
</dbReference>
<dbReference type="EMBL" id="AL445066">
    <property type="protein sequence ID" value="CAC12218.1"/>
    <property type="molecule type" value="Genomic_DNA"/>
</dbReference>
<keyword evidence="1 2" id="KW-0804">Transcription</keyword>
<keyword evidence="2" id="KW-0805">Transcription regulation</keyword>
<feature type="binding site" evidence="2">
    <location>
        <position position="11"/>
    </location>
    <ligand>
        <name>Zn(2+)</name>
        <dbReference type="ChEBI" id="CHEBI:29105"/>
    </ligand>
</feature>
<feature type="binding site" evidence="2">
    <location>
        <position position="8"/>
    </location>
    <ligand>
        <name>Zn(2+)</name>
        <dbReference type="ChEBI" id="CHEBI:29105"/>
    </ligand>
</feature>
<dbReference type="InterPro" id="IPR022800">
    <property type="entry name" value="Spt4/RpoE2_Znf"/>
</dbReference>
<evidence type="ECO:0000256" key="2">
    <source>
        <dbReference type="HAMAP-Rule" id="MF_00949"/>
    </source>
</evidence>
<dbReference type="eggNOG" id="arCOG04077">
    <property type="taxonomic scope" value="Archaea"/>
</dbReference>
<feature type="binding site" evidence="2">
    <location>
        <position position="20"/>
    </location>
    <ligand>
        <name>Zn(2+)</name>
        <dbReference type="ChEBI" id="CHEBI:29105"/>
    </ligand>
</feature>
<dbReference type="EnsemblBacteria" id="CAC12218">
    <property type="protein sequence ID" value="CAC12218"/>
    <property type="gene ID" value="CAC12218"/>
</dbReference>
<reference evidence="4 5" key="1">
    <citation type="journal article" date="2000" name="Nature">
        <title>The genome sequence of the thermoacidophilic scavenger Thermoplasma acidophilum.</title>
        <authorList>
            <person name="Ruepp A."/>
            <person name="Graml W."/>
            <person name="Santos-Martinez M.L."/>
            <person name="Koretke K.K."/>
            <person name="Volker C."/>
            <person name="Mewes H.W."/>
            <person name="Frishman D."/>
            <person name="Stocker S."/>
            <person name="Lupas A.N."/>
            <person name="Baumeister W."/>
        </authorList>
    </citation>
    <scope>NUCLEOTIDE SEQUENCE [LARGE SCALE GENOMIC DNA]</scope>
    <source>
        <strain evidence="5">ATCC 25905 / DSM 1728 / JCM 9062 / NBRC 15155 / AMRC-C165</strain>
    </source>
</reference>
<name>Q9HJ81_THEAC</name>
<feature type="domain" description="Spt4/RpoE2 zinc finger" evidence="3">
    <location>
        <begin position="5"/>
        <end position="63"/>
    </location>
</feature>
<evidence type="ECO:0000256" key="1">
    <source>
        <dbReference type="ARBA" id="ARBA00023163"/>
    </source>
</evidence>
<dbReference type="NCBIfam" id="NF005003">
    <property type="entry name" value="PRK06393.1"/>
    <property type="match status" value="1"/>
</dbReference>
<dbReference type="PANTHER" id="PTHR40704:SF1">
    <property type="entry name" value="TRANSCRIPTION ELONGATION FACTOR SPT4"/>
    <property type="match status" value="1"/>
</dbReference>
<dbReference type="InParanoid" id="Q9HJ81"/>
<dbReference type="SMART" id="SM01389">
    <property type="entry name" value="Spt4"/>
    <property type="match status" value="1"/>
</dbReference>
<dbReference type="GO" id="GO:0006355">
    <property type="term" value="P:regulation of DNA-templated transcription"/>
    <property type="evidence" value="ECO:0007669"/>
    <property type="project" value="UniProtKB-UniRule"/>
</dbReference>
<dbReference type="AlphaFoldDB" id="Q9HJ81"/>
<dbReference type="HOGENOM" id="CLU_199467_0_0_2"/>
<dbReference type="Pfam" id="PF06093">
    <property type="entry name" value="Spt4"/>
    <property type="match status" value="1"/>
</dbReference>
<dbReference type="OrthoDB" id="275101at2157"/>
<dbReference type="InterPro" id="IPR029040">
    <property type="entry name" value="RPABC4/Spt4"/>
</dbReference>
<dbReference type="RefSeq" id="WP_010901500.1">
    <property type="nucleotide sequence ID" value="NC_002578.1"/>
</dbReference>
<comment type="subunit">
    <text evidence="2">Heterodimer composed of Spt4 and Spt5.</text>
</comment>
<protein>
    <recommendedName>
        <fullName evidence="2">Transcription elongation factor Spt4</fullName>
    </recommendedName>
</protein>
<dbReference type="InterPro" id="IPR007178">
    <property type="entry name" value="Spt4_arch"/>
</dbReference>
<dbReference type="NCBIfam" id="NF041664">
    <property type="entry name" value="RNAP_arch_Epp"/>
    <property type="match status" value="1"/>
</dbReference>
<comment type="similarity">
    <text evidence="2">Belongs to the archaeal Spt4 family.</text>
</comment>
<dbReference type="PANTHER" id="PTHR40704">
    <property type="entry name" value="TRANSCRIPTION ELONGATION FACTOR SPT4"/>
    <property type="match status" value="1"/>
</dbReference>
<keyword evidence="2" id="KW-0862">Zinc</keyword>
<evidence type="ECO:0000313" key="5">
    <source>
        <dbReference type="Proteomes" id="UP000001024"/>
    </source>
</evidence>
<evidence type="ECO:0000259" key="3">
    <source>
        <dbReference type="SMART" id="SM01389"/>
    </source>
</evidence>
<keyword evidence="5" id="KW-1185">Reference proteome</keyword>
<accession>Q9HJ81</accession>
<organism evidence="4 5">
    <name type="scientific">Thermoplasma acidophilum (strain ATCC 25905 / DSM 1728 / JCM 9062 / NBRC 15155 / AMRC-C165)</name>
    <dbReference type="NCBI Taxonomy" id="273075"/>
    <lineage>
        <taxon>Archaea</taxon>
        <taxon>Methanobacteriati</taxon>
        <taxon>Thermoplasmatota</taxon>
        <taxon>Thermoplasmata</taxon>
        <taxon>Thermoplasmatales</taxon>
        <taxon>Thermoplasmataceae</taxon>
        <taxon>Thermoplasma</taxon>
    </lineage>
</organism>
<dbReference type="InterPro" id="IPR038589">
    <property type="entry name" value="Spt4_dom_sf"/>
</dbReference>
<proteinExistence type="inferred from homology"/>
<keyword evidence="2" id="KW-0479">Metal-binding</keyword>
<sequence length="64" mass="7330">MKVQYRACKKCKRLTPEKTCPVHGDEKTTTEWFGFLLITEPELSAIAKRTGITEPGMYAIKVRQ</sequence>
<dbReference type="STRING" id="273075.gene:9572311"/>
<dbReference type="HAMAP" id="MF_00949">
    <property type="entry name" value="Spt4_arch"/>
    <property type="match status" value="1"/>
</dbReference>
<dbReference type="PaxDb" id="273075-Ta1090"/>